<evidence type="ECO:0000313" key="3">
    <source>
        <dbReference type="EMBL" id="MBD8023221.1"/>
    </source>
</evidence>
<feature type="signal peptide" evidence="2">
    <location>
        <begin position="1"/>
        <end position="26"/>
    </location>
</feature>
<reference evidence="3 4" key="1">
    <citation type="submission" date="2020-08" db="EMBL/GenBank/DDBJ databases">
        <title>A Genomic Blueprint of the Chicken Gut Microbiome.</title>
        <authorList>
            <person name="Gilroy R."/>
            <person name="Ravi A."/>
            <person name="Getino M."/>
            <person name="Pursley I."/>
            <person name="Horton D.L."/>
            <person name="Alikhan N.-F."/>
            <person name="Baker D."/>
            <person name="Gharbi K."/>
            <person name="Hall N."/>
            <person name="Watson M."/>
            <person name="Adriaenssens E.M."/>
            <person name="Foster-Nyarko E."/>
            <person name="Jarju S."/>
            <person name="Secka A."/>
            <person name="Antonio M."/>
            <person name="Oren A."/>
            <person name="Chaudhuri R."/>
            <person name="La Ragione R.M."/>
            <person name="Hildebrand F."/>
            <person name="Pallen M.J."/>
        </authorList>
    </citation>
    <scope>NUCLEOTIDE SEQUENCE [LARGE SCALE GENOMIC DNA]</scope>
    <source>
        <strain evidence="3 4">Sa1CUA4</strain>
    </source>
</reference>
<feature type="region of interest" description="Disordered" evidence="1">
    <location>
        <begin position="29"/>
        <end position="48"/>
    </location>
</feature>
<dbReference type="EMBL" id="JACSPM010000001">
    <property type="protein sequence ID" value="MBD8023221.1"/>
    <property type="molecule type" value="Genomic_DNA"/>
</dbReference>
<name>A0ABR8X1L6_9MICO</name>
<organism evidence="3 4">
    <name type="scientific">Microbacterium gallinarum</name>
    <dbReference type="NCBI Taxonomy" id="2762209"/>
    <lineage>
        <taxon>Bacteria</taxon>
        <taxon>Bacillati</taxon>
        <taxon>Actinomycetota</taxon>
        <taxon>Actinomycetes</taxon>
        <taxon>Micrococcales</taxon>
        <taxon>Microbacteriaceae</taxon>
        <taxon>Microbacterium</taxon>
    </lineage>
</organism>
<keyword evidence="2" id="KW-0732">Signal</keyword>
<evidence type="ECO:0008006" key="5">
    <source>
        <dbReference type="Google" id="ProtNLM"/>
    </source>
</evidence>
<evidence type="ECO:0000256" key="1">
    <source>
        <dbReference type="SAM" id="MobiDB-lite"/>
    </source>
</evidence>
<keyword evidence="4" id="KW-1185">Reference proteome</keyword>
<feature type="chain" id="PRO_5046742779" description="Lipoprotein" evidence="2">
    <location>
        <begin position="27"/>
        <end position="245"/>
    </location>
</feature>
<dbReference type="PROSITE" id="PS51257">
    <property type="entry name" value="PROKAR_LIPOPROTEIN"/>
    <property type="match status" value="1"/>
</dbReference>
<dbReference type="Proteomes" id="UP000602532">
    <property type="component" value="Unassembled WGS sequence"/>
</dbReference>
<evidence type="ECO:0000313" key="4">
    <source>
        <dbReference type="Proteomes" id="UP000602532"/>
    </source>
</evidence>
<protein>
    <recommendedName>
        <fullName evidence="5">Lipoprotein</fullName>
    </recommendedName>
</protein>
<proteinExistence type="predicted"/>
<evidence type="ECO:0000256" key="2">
    <source>
        <dbReference type="SAM" id="SignalP"/>
    </source>
</evidence>
<dbReference type="RefSeq" id="WP_191765304.1">
    <property type="nucleotide sequence ID" value="NZ_JACSPM010000001.1"/>
</dbReference>
<sequence length="245" mass="24767">MTPRTRSVLAGLGLAALLAGALTACATTSGGTAPTAPSGTSSTNGDDANEQEVGAAWLDGGRLIGIVTQGSSTCIPTAEEATYEDGVMKVTLVDVEGDTACTADLAPRVSLVGVPEGVDPAQGVEIEVTGDGWTGDTELGGVADLGGGGETDYLPSAGWTDVDGQFVVLSWGSSSCAPMIENTEVTSATEITVTFATPPADQVCTMDMAPRAVVTSVLEAEDDADMFAILTGGEFDNIRVPIYPN</sequence>
<feature type="compositionally biased region" description="Low complexity" evidence="1">
    <location>
        <begin position="29"/>
        <end position="43"/>
    </location>
</feature>
<accession>A0ABR8X1L6</accession>
<comment type="caution">
    <text evidence="3">The sequence shown here is derived from an EMBL/GenBank/DDBJ whole genome shotgun (WGS) entry which is preliminary data.</text>
</comment>
<gene>
    <name evidence="3" type="ORF">H9622_06400</name>
</gene>